<protein>
    <recommendedName>
        <fullName evidence="3">Transposase</fullName>
    </recommendedName>
</protein>
<sequence>MSKKEAARTFDVPHATQIHKISGAKTSKHLEKHAENLTTARAAVSRESILKRFSDVDKTLTEDGMRDVSEHPECIFNADESGFTLCSKIGKVLGPRMRGDFYHQVPSYEKGQITAMECFSGSGETVLPMVIFPYE</sequence>
<keyword evidence="2" id="KW-1185">Reference proteome</keyword>
<evidence type="ECO:0008006" key="3">
    <source>
        <dbReference type="Google" id="ProtNLM"/>
    </source>
</evidence>
<organism evidence="1 2">
    <name type="scientific">Dryococelus australis</name>
    <dbReference type="NCBI Taxonomy" id="614101"/>
    <lineage>
        <taxon>Eukaryota</taxon>
        <taxon>Metazoa</taxon>
        <taxon>Ecdysozoa</taxon>
        <taxon>Arthropoda</taxon>
        <taxon>Hexapoda</taxon>
        <taxon>Insecta</taxon>
        <taxon>Pterygota</taxon>
        <taxon>Neoptera</taxon>
        <taxon>Polyneoptera</taxon>
        <taxon>Phasmatodea</taxon>
        <taxon>Verophasmatodea</taxon>
        <taxon>Anareolatae</taxon>
        <taxon>Phasmatidae</taxon>
        <taxon>Eurycanthinae</taxon>
        <taxon>Dryococelus</taxon>
    </lineage>
</organism>
<gene>
    <name evidence="1" type="ORF">PR048_017155</name>
</gene>
<evidence type="ECO:0000313" key="2">
    <source>
        <dbReference type="Proteomes" id="UP001159363"/>
    </source>
</evidence>
<proteinExistence type="predicted"/>
<evidence type="ECO:0000313" key="1">
    <source>
        <dbReference type="EMBL" id="KAJ8880685.1"/>
    </source>
</evidence>
<name>A0ABQ9H8S5_9NEOP</name>
<dbReference type="EMBL" id="JARBHB010000006">
    <property type="protein sequence ID" value="KAJ8880685.1"/>
    <property type="molecule type" value="Genomic_DNA"/>
</dbReference>
<accession>A0ABQ9H8S5</accession>
<comment type="caution">
    <text evidence="1">The sequence shown here is derived from an EMBL/GenBank/DDBJ whole genome shotgun (WGS) entry which is preliminary data.</text>
</comment>
<reference evidence="1 2" key="1">
    <citation type="submission" date="2023-02" db="EMBL/GenBank/DDBJ databases">
        <title>LHISI_Scaffold_Assembly.</title>
        <authorList>
            <person name="Stuart O.P."/>
            <person name="Cleave R."/>
            <person name="Magrath M.J.L."/>
            <person name="Mikheyev A.S."/>
        </authorList>
    </citation>
    <scope>NUCLEOTIDE SEQUENCE [LARGE SCALE GENOMIC DNA]</scope>
    <source>
        <strain evidence="1">Daus_M_001</strain>
        <tissue evidence="1">Leg muscle</tissue>
    </source>
</reference>
<dbReference type="Proteomes" id="UP001159363">
    <property type="component" value="Chromosome 5"/>
</dbReference>